<feature type="domain" description="HTH araC/xylS-type" evidence="4">
    <location>
        <begin position="169"/>
        <end position="268"/>
    </location>
</feature>
<dbReference type="Pfam" id="PF12833">
    <property type="entry name" value="HTH_18"/>
    <property type="match status" value="1"/>
</dbReference>
<dbReference type="InterPro" id="IPR020449">
    <property type="entry name" value="Tscrpt_reg_AraC-type_HTH"/>
</dbReference>
<dbReference type="Proteomes" id="UP001139365">
    <property type="component" value="Unassembled WGS sequence"/>
</dbReference>
<dbReference type="InterPro" id="IPR018062">
    <property type="entry name" value="HTH_AraC-typ_CS"/>
</dbReference>
<dbReference type="InterPro" id="IPR009057">
    <property type="entry name" value="Homeodomain-like_sf"/>
</dbReference>
<dbReference type="PRINTS" id="PR00032">
    <property type="entry name" value="HTHARAC"/>
</dbReference>
<keyword evidence="2" id="KW-0238">DNA-binding</keyword>
<dbReference type="AlphaFoldDB" id="A0AAE3JZ56"/>
<dbReference type="InterPro" id="IPR018060">
    <property type="entry name" value="HTH_AraC"/>
</dbReference>
<dbReference type="PANTHER" id="PTHR43280:SF2">
    <property type="entry name" value="HTH-TYPE TRANSCRIPTIONAL REGULATOR EXSA"/>
    <property type="match status" value="1"/>
</dbReference>
<dbReference type="PROSITE" id="PS00041">
    <property type="entry name" value="HTH_ARAC_FAMILY_1"/>
    <property type="match status" value="1"/>
</dbReference>
<reference evidence="5 6" key="1">
    <citation type="submission" date="2022-03" db="EMBL/GenBank/DDBJ databases">
        <title>Metagenome-assembled genomes from swine fecal metagenomes.</title>
        <authorList>
            <person name="Holman D.B."/>
            <person name="Kommadath A."/>
        </authorList>
    </citation>
    <scope>NUCLEOTIDE SEQUENCE [LARGE SCALE GENOMIC DNA]</scope>
    <source>
        <strain evidence="5">SUG147</strain>
    </source>
</reference>
<dbReference type="Pfam" id="PF02311">
    <property type="entry name" value="AraC_binding"/>
    <property type="match status" value="1"/>
</dbReference>
<evidence type="ECO:0000256" key="1">
    <source>
        <dbReference type="ARBA" id="ARBA00023015"/>
    </source>
</evidence>
<dbReference type="InterPro" id="IPR003313">
    <property type="entry name" value="AraC-bd"/>
</dbReference>
<organism evidence="5 6">
    <name type="scientific">Candidatus Colimorpha enterica</name>
    <dbReference type="NCBI Taxonomy" id="3083063"/>
    <lineage>
        <taxon>Bacteria</taxon>
        <taxon>Pseudomonadati</taxon>
        <taxon>Bacteroidota</taxon>
        <taxon>Bacteroidia</taxon>
        <taxon>Bacteroidales</taxon>
        <taxon>Candidatus Colimorpha</taxon>
    </lineage>
</organism>
<name>A0AAE3JZ56_9BACT</name>
<dbReference type="InterPro" id="IPR014710">
    <property type="entry name" value="RmlC-like_jellyroll"/>
</dbReference>
<dbReference type="GO" id="GO:0043565">
    <property type="term" value="F:sequence-specific DNA binding"/>
    <property type="evidence" value="ECO:0007669"/>
    <property type="project" value="InterPro"/>
</dbReference>
<dbReference type="InterPro" id="IPR037923">
    <property type="entry name" value="HTH-like"/>
</dbReference>
<evidence type="ECO:0000256" key="3">
    <source>
        <dbReference type="ARBA" id="ARBA00023163"/>
    </source>
</evidence>
<evidence type="ECO:0000259" key="4">
    <source>
        <dbReference type="PROSITE" id="PS01124"/>
    </source>
</evidence>
<keyword evidence="3" id="KW-0804">Transcription</keyword>
<dbReference type="PROSITE" id="PS01124">
    <property type="entry name" value="HTH_ARAC_FAMILY_2"/>
    <property type="match status" value="1"/>
</dbReference>
<dbReference type="SUPFAM" id="SSF51215">
    <property type="entry name" value="Regulatory protein AraC"/>
    <property type="match status" value="1"/>
</dbReference>
<dbReference type="EMBL" id="JALEMU010000023">
    <property type="protein sequence ID" value="MCI5754906.1"/>
    <property type="molecule type" value="Genomic_DNA"/>
</dbReference>
<dbReference type="Gene3D" id="2.60.120.10">
    <property type="entry name" value="Jelly Rolls"/>
    <property type="match status" value="1"/>
</dbReference>
<dbReference type="PANTHER" id="PTHR43280">
    <property type="entry name" value="ARAC-FAMILY TRANSCRIPTIONAL REGULATOR"/>
    <property type="match status" value="1"/>
</dbReference>
<dbReference type="GO" id="GO:0003700">
    <property type="term" value="F:DNA-binding transcription factor activity"/>
    <property type="evidence" value="ECO:0007669"/>
    <property type="project" value="InterPro"/>
</dbReference>
<dbReference type="Gene3D" id="1.10.10.60">
    <property type="entry name" value="Homeodomain-like"/>
    <property type="match status" value="1"/>
</dbReference>
<evidence type="ECO:0000256" key="2">
    <source>
        <dbReference type="ARBA" id="ARBA00023125"/>
    </source>
</evidence>
<dbReference type="SUPFAM" id="SSF46689">
    <property type="entry name" value="Homeodomain-like"/>
    <property type="match status" value="2"/>
</dbReference>
<protein>
    <submittedName>
        <fullName evidence="5">AraC family transcriptional regulator</fullName>
    </submittedName>
</protein>
<sequence length="292" mass="33662">MGYYDITVPRRLELSHPNVHHKGLVHPRRIMQVHDFLYITEGEWEIFLGEKPYLLEKDDMIILHAGVEHYGNKPCLPETKVYFLHVFPEERDSFREISETPPHGCVKIADVVHCRGNLEIKKLFKEIISTFWNGTPQSVSKNSVLLHMLLLRASEAENAGSGSEADITERCINIINSHPERFVSPEEMARALFVSERTLRNAFKRSHNTTPYNYQRDLKLKRAIALMREYPEMTMREIALNLGFADDSHFSKVFKSVYGVSPANYKNSLAEKDEVPGISFMPISENDIVRQC</sequence>
<proteinExistence type="predicted"/>
<keyword evidence="1" id="KW-0805">Transcription regulation</keyword>
<dbReference type="SMART" id="SM00342">
    <property type="entry name" value="HTH_ARAC"/>
    <property type="match status" value="1"/>
</dbReference>
<accession>A0AAE3JZ56</accession>
<comment type="caution">
    <text evidence="5">The sequence shown here is derived from an EMBL/GenBank/DDBJ whole genome shotgun (WGS) entry which is preliminary data.</text>
</comment>
<evidence type="ECO:0000313" key="6">
    <source>
        <dbReference type="Proteomes" id="UP001139365"/>
    </source>
</evidence>
<evidence type="ECO:0000313" key="5">
    <source>
        <dbReference type="EMBL" id="MCI5754906.1"/>
    </source>
</evidence>
<gene>
    <name evidence="5" type="ORF">MR241_01270</name>
</gene>